<sequence length="100" mass="11309">MRGLSFEQMVRVADEVCAHTDSRIRSYAALASCAAITNARLHGVPLHHHITQMTRDVQDHIRALRPLTHNNDVFSHVVADIVQDLNTEPLSRRDKCRSDV</sequence>
<protein>
    <submittedName>
        <fullName evidence="1">Uncharacterized protein</fullName>
    </submittedName>
</protein>
<keyword evidence="2" id="KW-1185">Reference proteome</keyword>
<comment type="caution">
    <text evidence="1">The sequence shown here is derived from an EMBL/GenBank/DDBJ whole genome shotgun (WGS) entry which is preliminary data.</text>
</comment>
<gene>
    <name evidence="1" type="ORF">Cocul_01462</name>
</gene>
<dbReference type="STRING" id="1544416.Cocul_01462"/>
<proteinExistence type="predicted"/>
<evidence type="ECO:0000313" key="1">
    <source>
        <dbReference type="EMBL" id="KQB84651.1"/>
    </source>
</evidence>
<dbReference type="Proteomes" id="UP000050517">
    <property type="component" value="Unassembled WGS sequence"/>
</dbReference>
<dbReference type="PATRIC" id="fig|1544416.3.peg.1464"/>
<dbReference type="AlphaFoldDB" id="A0A0Q1DWQ5"/>
<reference evidence="1 2" key="1">
    <citation type="submission" date="2015-10" db="EMBL/GenBank/DDBJ databases">
        <title>Corynebacteirum lowii and Corynebacterium oculi species nova, derived from human clinical disease and and emended description of Corynebacterium mastiditis.</title>
        <authorList>
            <person name="Bernard K."/>
            <person name="Pacheco A.L."/>
            <person name="Mcdougall C."/>
            <person name="Burtx T."/>
            <person name="Weibe D."/>
            <person name="Tyler S."/>
            <person name="Olson A.B."/>
            <person name="Cnockaert M."/>
            <person name="Eguchi H."/>
            <person name="Kuwahara T."/>
            <person name="Nakayama-Imaohji H."/>
            <person name="Boudewijins M."/>
            <person name="Van Hoecke F."/>
            <person name="Bernier A.-M."/>
            <person name="Vandamme P."/>
        </authorList>
    </citation>
    <scope>NUCLEOTIDE SEQUENCE [LARGE SCALE GENOMIC DNA]</scope>
    <source>
        <strain evidence="1 2">NML 130210</strain>
    </source>
</reference>
<accession>A0A0Q1DWQ5</accession>
<dbReference type="OrthoDB" id="4428158at2"/>
<organism evidence="1 2">
    <name type="scientific">Corynebacterium oculi</name>
    <dbReference type="NCBI Taxonomy" id="1544416"/>
    <lineage>
        <taxon>Bacteria</taxon>
        <taxon>Bacillati</taxon>
        <taxon>Actinomycetota</taxon>
        <taxon>Actinomycetes</taxon>
        <taxon>Mycobacteriales</taxon>
        <taxon>Corynebacteriaceae</taxon>
        <taxon>Corynebacterium</taxon>
    </lineage>
</organism>
<name>A0A0Q1DWQ5_9CORY</name>
<evidence type="ECO:0000313" key="2">
    <source>
        <dbReference type="Proteomes" id="UP000050517"/>
    </source>
</evidence>
<dbReference type="RefSeq" id="WP_055122549.1">
    <property type="nucleotide sequence ID" value="NZ_LKST01000002.1"/>
</dbReference>
<dbReference type="EMBL" id="LKST01000002">
    <property type="protein sequence ID" value="KQB84651.1"/>
    <property type="molecule type" value="Genomic_DNA"/>
</dbReference>